<dbReference type="PANTHER" id="PTHR12358:SF112">
    <property type="entry name" value="LD11247P-RELATED"/>
    <property type="match status" value="1"/>
</dbReference>
<feature type="domain" description="DAGKc" evidence="1">
    <location>
        <begin position="7"/>
        <end position="157"/>
    </location>
</feature>
<dbReference type="PROSITE" id="PS50146">
    <property type="entry name" value="DAGK"/>
    <property type="match status" value="1"/>
</dbReference>
<proteinExistence type="predicted"/>
<dbReference type="Pfam" id="PF00781">
    <property type="entry name" value="DAGK_cat"/>
    <property type="match status" value="1"/>
</dbReference>
<dbReference type="Proteomes" id="UP001303046">
    <property type="component" value="Unassembled WGS sequence"/>
</dbReference>
<dbReference type="SMART" id="SM00046">
    <property type="entry name" value="DAGKc"/>
    <property type="match status" value="1"/>
</dbReference>
<dbReference type="InterPro" id="IPR016064">
    <property type="entry name" value="NAD/diacylglycerol_kinase_sf"/>
</dbReference>
<protein>
    <recommendedName>
        <fullName evidence="1">DAGKc domain-containing protein</fullName>
    </recommendedName>
</protein>
<accession>A0ABR1C1M1</accession>
<dbReference type="EMBL" id="JAVFWL010000002">
    <property type="protein sequence ID" value="KAK6732454.1"/>
    <property type="molecule type" value="Genomic_DNA"/>
</dbReference>
<dbReference type="Gene3D" id="3.40.50.10330">
    <property type="entry name" value="Probable inorganic polyphosphate/atp-NAD kinase, domain 1"/>
    <property type="match status" value="1"/>
</dbReference>
<reference evidence="2 3" key="1">
    <citation type="submission" date="2023-08" db="EMBL/GenBank/DDBJ databases">
        <title>A Necator americanus chromosomal reference genome.</title>
        <authorList>
            <person name="Ilik V."/>
            <person name="Petrzelkova K.J."/>
            <person name="Pardy F."/>
            <person name="Fuh T."/>
            <person name="Niatou-Singa F.S."/>
            <person name="Gouil Q."/>
            <person name="Baker L."/>
            <person name="Ritchie M.E."/>
            <person name="Jex A.R."/>
            <person name="Gazzola D."/>
            <person name="Li H."/>
            <person name="Toshio Fujiwara R."/>
            <person name="Zhan B."/>
            <person name="Aroian R.V."/>
            <person name="Pafco B."/>
            <person name="Schwarz E.M."/>
        </authorList>
    </citation>
    <scope>NUCLEOTIDE SEQUENCE [LARGE SCALE GENOMIC DNA]</scope>
    <source>
        <strain evidence="2 3">Aroian</strain>
        <tissue evidence="2">Whole animal</tissue>
    </source>
</reference>
<dbReference type="Gene3D" id="2.60.200.40">
    <property type="match status" value="3"/>
</dbReference>
<dbReference type="InterPro" id="IPR001206">
    <property type="entry name" value="Diacylglycerol_kinase_cat_dom"/>
</dbReference>
<dbReference type="InterPro" id="IPR017438">
    <property type="entry name" value="ATP-NAD_kinase_N"/>
</dbReference>
<evidence type="ECO:0000313" key="2">
    <source>
        <dbReference type="EMBL" id="KAK6732454.1"/>
    </source>
</evidence>
<evidence type="ECO:0000259" key="1">
    <source>
        <dbReference type="PROSITE" id="PS50146"/>
    </source>
</evidence>
<dbReference type="PANTHER" id="PTHR12358">
    <property type="entry name" value="SPHINGOSINE KINASE"/>
    <property type="match status" value="1"/>
</dbReference>
<comment type="caution">
    <text evidence="2">The sequence shown here is derived from an EMBL/GenBank/DDBJ whole genome shotgun (WGS) entry which is preliminary data.</text>
</comment>
<name>A0ABR1C1M1_NECAM</name>
<sequence>MSDVESASVGRVLVFVNPNSGSGKGVKTFRHRVEPQLKKNHIDYELIITNGPNHAKTIVRSRDDLLKFNGVIILSGDGLVFEVINGLFERSDRTSIIPCLPIGIVPSGSGNGLLCSLLFSRGEPLKNPKFTERAIEISCSPSANAQAVNLIHVQTDKSNMAAFLSVGWGLMADIDIESERWRKSLGSNRFVLGGLIRALNLRTYRGRLAYKLCAGGKRGTSTNYDIYGKNIGERMLNSSRNSSEEEISLSHRPLDAIWRSLHSERVSDVEDEIPQNWTVIEDEFISVYAVTVSHISNDGPFAPKAYMDDDRIYLTYILQKDLPGRLSLIKYLTAIESQKHLDLPFVQAIEVSAFRLEPLDSGSYVVVDDLRTYRGRLAYKLCAGGKRGTSTNYDIYGKNIGERMLNSSRNSSEEEISLSHRPLDAIWRSLHSERVSDVEDEIPQNWTVIEDEFISVYAVTVSHISNDGPFAPKAYMDDDRIYLTYILQKDLPGRLSLIKYLTAIESQKHLDLPFVQAIEVSAFRLEPLDSGSYVVVDDLRTYRGRLAYKLCAGGKRGTSTNYDIYGKNIGERMLNSSRNSSEEEISLSHRPLDAIWRSLHSERVSDVEDEIPQNWTVIEDEFISVYAVTVSHISNDGPFAPKAYMDDDRIYLTYILQKDLPGRLSLIKYLTAIESQKHLDLPFVQAIEVSAFRLEPLDSGSYVVVDEECPVFATQRNIYRKQNIITWGIDDRWSKRKGIARDEGDRNEVLVHGLEKLRLAGTAQGPVTSLTKLESILDDNGEGTKRVEEMLGPARPVKTGHLSI</sequence>
<dbReference type="InterPro" id="IPR050187">
    <property type="entry name" value="Lipid_Phosphate_FormReg"/>
</dbReference>
<evidence type="ECO:0000313" key="3">
    <source>
        <dbReference type="Proteomes" id="UP001303046"/>
    </source>
</evidence>
<keyword evidence="3" id="KW-1185">Reference proteome</keyword>
<organism evidence="2 3">
    <name type="scientific">Necator americanus</name>
    <name type="common">Human hookworm</name>
    <dbReference type="NCBI Taxonomy" id="51031"/>
    <lineage>
        <taxon>Eukaryota</taxon>
        <taxon>Metazoa</taxon>
        <taxon>Ecdysozoa</taxon>
        <taxon>Nematoda</taxon>
        <taxon>Chromadorea</taxon>
        <taxon>Rhabditida</taxon>
        <taxon>Rhabditina</taxon>
        <taxon>Rhabditomorpha</taxon>
        <taxon>Strongyloidea</taxon>
        <taxon>Ancylostomatidae</taxon>
        <taxon>Bunostominae</taxon>
        <taxon>Necator</taxon>
    </lineage>
</organism>
<dbReference type="SUPFAM" id="SSF111331">
    <property type="entry name" value="NAD kinase/diacylglycerol kinase-like"/>
    <property type="match status" value="3"/>
</dbReference>
<gene>
    <name evidence="2" type="primary">Necator_chrII.g4479</name>
    <name evidence="2" type="ORF">RB195_016687</name>
</gene>